<gene>
    <name evidence="1" type="ORF">SAMN05444355_1393</name>
</gene>
<dbReference type="EMBL" id="FOFZ01000039">
    <property type="protein sequence ID" value="SER79200.1"/>
    <property type="molecule type" value="Genomic_DNA"/>
</dbReference>
<reference evidence="2" key="1">
    <citation type="submission" date="2016-10" db="EMBL/GenBank/DDBJ databases">
        <authorList>
            <person name="Varghese N."/>
            <person name="Submissions S."/>
        </authorList>
    </citation>
    <scope>NUCLEOTIDE SEQUENCE [LARGE SCALE GENOMIC DNA]</scope>
    <source>
        <strain evidence="2">DSM 15719</strain>
    </source>
</reference>
<proteinExistence type="predicted"/>
<protein>
    <recommendedName>
        <fullName evidence="3">Lipoprotein</fullName>
    </recommendedName>
</protein>
<dbReference type="PROSITE" id="PS51257">
    <property type="entry name" value="PROKAR_LIPOPROTEIN"/>
    <property type="match status" value="1"/>
</dbReference>
<sequence length="243" mass="28659">MKAMSNQGIKIVFLIVPFLLFSCKKELTDEQNNENLGKKREQYFSYSKKLTGDKEYFSIYKKANDTIANWVSNNLKGYQWKSYPLDSLLCFNKQKNRFYSVILRRCQEKGCVQDYIVDFYGVKIKGEWYFFRGSLLVLPREYYQEDIHTPLSLEKMKKIAVQNVFSGYLIELSSATNSNKVQYKINDSKFINMERINTDGTFGSCYNCKTFDEYVIYMVNKNWKERIESSHIAPTPSPFRVVE</sequence>
<organism evidence="1 2">
    <name type="scientific">Flavobacterium frigoris</name>
    <dbReference type="NCBI Taxonomy" id="229204"/>
    <lineage>
        <taxon>Bacteria</taxon>
        <taxon>Pseudomonadati</taxon>
        <taxon>Bacteroidota</taxon>
        <taxon>Flavobacteriia</taxon>
        <taxon>Flavobacteriales</taxon>
        <taxon>Flavobacteriaceae</taxon>
        <taxon>Flavobacterium</taxon>
    </lineage>
</organism>
<evidence type="ECO:0000313" key="2">
    <source>
        <dbReference type="Proteomes" id="UP000183658"/>
    </source>
</evidence>
<evidence type="ECO:0008006" key="3">
    <source>
        <dbReference type="Google" id="ProtNLM"/>
    </source>
</evidence>
<name>A0A1H9S2F2_FLAFI</name>
<dbReference type="Proteomes" id="UP000183658">
    <property type="component" value="Unassembled WGS sequence"/>
</dbReference>
<dbReference type="AlphaFoldDB" id="A0A1H9S2F2"/>
<accession>A0A1H9S2F2</accession>
<evidence type="ECO:0000313" key="1">
    <source>
        <dbReference type="EMBL" id="SER79200.1"/>
    </source>
</evidence>
<keyword evidence="2" id="KW-1185">Reference proteome</keyword>